<feature type="compositionally biased region" description="Low complexity" evidence="1">
    <location>
        <begin position="451"/>
        <end position="469"/>
    </location>
</feature>
<gene>
    <name evidence="2" type="ORF">CCMP2556_LOCUS32920</name>
</gene>
<feature type="compositionally biased region" description="Low complexity" evidence="1">
    <location>
        <begin position="80"/>
        <end position="93"/>
    </location>
</feature>
<feature type="region of interest" description="Disordered" evidence="1">
    <location>
        <begin position="65"/>
        <end position="103"/>
    </location>
</feature>
<accession>A0ABP0NWX9</accession>
<comment type="caution">
    <text evidence="2">The sequence shown here is derived from an EMBL/GenBank/DDBJ whole genome shotgun (WGS) entry which is preliminary data.</text>
</comment>
<organism evidence="2 3">
    <name type="scientific">Durusdinium trenchii</name>
    <dbReference type="NCBI Taxonomy" id="1381693"/>
    <lineage>
        <taxon>Eukaryota</taxon>
        <taxon>Sar</taxon>
        <taxon>Alveolata</taxon>
        <taxon>Dinophyceae</taxon>
        <taxon>Suessiales</taxon>
        <taxon>Symbiodiniaceae</taxon>
        <taxon>Durusdinium</taxon>
    </lineage>
</organism>
<feature type="compositionally biased region" description="Basic and acidic residues" evidence="1">
    <location>
        <begin position="400"/>
        <end position="410"/>
    </location>
</feature>
<protein>
    <recommendedName>
        <fullName evidence="4">Peptidase A2 domain-containing protein</fullName>
    </recommendedName>
</protein>
<dbReference type="EMBL" id="CAXAMN010022162">
    <property type="protein sequence ID" value="CAK9066984.1"/>
    <property type="molecule type" value="Genomic_DNA"/>
</dbReference>
<feature type="compositionally biased region" description="Basic and acidic residues" evidence="1">
    <location>
        <begin position="434"/>
        <end position="446"/>
    </location>
</feature>
<reference evidence="2 3" key="1">
    <citation type="submission" date="2024-02" db="EMBL/GenBank/DDBJ databases">
        <authorList>
            <person name="Chen Y."/>
            <person name="Shah S."/>
            <person name="Dougan E. K."/>
            <person name="Thang M."/>
            <person name="Chan C."/>
        </authorList>
    </citation>
    <scope>NUCLEOTIDE SEQUENCE [LARGE SCALE GENOMIC DNA]</scope>
</reference>
<evidence type="ECO:0000313" key="3">
    <source>
        <dbReference type="Proteomes" id="UP001642484"/>
    </source>
</evidence>
<keyword evidence="3" id="KW-1185">Reference proteome</keyword>
<name>A0ABP0NWX9_9DINO</name>
<evidence type="ECO:0000313" key="2">
    <source>
        <dbReference type="EMBL" id="CAK9066984.1"/>
    </source>
</evidence>
<feature type="compositionally biased region" description="Basic residues" evidence="1">
    <location>
        <begin position="94"/>
        <end position="103"/>
    </location>
</feature>
<feature type="region of interest" description="Disordered" evidence="1">
    <location>
        <begin position="400"/>
        <end position="504"/>
    </location>
</feature>
<evidence type="ECO:0008006" key="4">
    <source>
        <dbReference type="Google" id="ProtNLM"/>
    </source>
</evidence>
<proteinExistence type="predicted"/>
<feature type="compositionally biased region" description="Polar residues" evidence="1">
    <location>
        <begin position="412"/>
        <end position="421"/>
    </location>
</feature>
<dbReference type="Proteomes" id="UP001642484">
    <property type="component" value="Unassembled WGS sequence"/>
</dbReference>
<sequence>MAWWLDEEWPQEHQDDVFGDIDWQEWSPSSWDDWNEPTFWNDWSDDWSWHEVDWQDGWIDDEEINPEQNSEVPEERFAGKSKSQGKGFNSSGKGKSKFGGKGKGKPTFFSEPAMFNVNWDAQTLHGRPATKAVIDTGATKNAVGIDALNDLVVSGGFSYLVTNDSLPTFRFGNGQTDKAVSKVSLQGTSLGPMSFYVLDGTGYNNGMFVFRPHGELAQVEEEAKAVQLEALSSGHLTIDLAANPVHVSEARDLWTMTSTRGAKEESSPCAAAVHAFSTSTPTGFPCFGKHKEGKMRQNQHATWSQCVQCGLRLAYVSKKAAGGHTRQMGPDPHLIRLAMASIEKITPPDQVTADMVNGKLMEIKGTMLQMGIKTSLAINMTLKEYEERLERYGRADGKPLVTVKKEKERSAAPSTPATTVPGSPEGLKTSPSSAEEKTGLKADIKKMMGYKPSRSPSPGKRSSPSAPSKPELPIHVEEENPVIDVTSEDEHMDMANGHSAPKGD</sequence>
<evidence type="ECO:0000256" key="1">
    <source>
        <dbReference type="SAM" id="MobiDB-lite"/>
    </source>
</evidence>